<comment type="caution">
    <text evidence="3">The sequence shown here is derived from an EMBL/GenBank/DDBJ whole genome shotgun (WGS) entry which is preliminary data.</text>
</comment>
<evidence type="ECO:0000313" key="4">
    <source>
        <dbReference type="Proteomes" id="UP000467240"/>
    </source>
</evidence>
<organism evidence="3 4">
    <name type="scientific">Pseudoclavibacter chungangensis</name>
    <dbReference type="NCBI Taxonomy" id="587635"/>
    <lineage>
        <taxon>Bacteria</taxon>
        <taxon>Bacillati</taxon>
        <taxon>Actinomycetota</taxon>
        <taxon>Actinomycetes</taxon>
        <taxon>Micrococcales</taxon>
        <taxon>Microbacteriaceae</taxon>
        <taxon>Pseudoclavibacter</taxon>
    </lineage>
</organism>
<gene>
    <name evidence="3" type="ORF">F8O01_11135</name>
</gene>
<feature type="compositionally biased region" description="Low complexity" evidence="1">
    <location>
        <begin position="275"/>
        <end position="297"/>
    </location>
</feature>
<proteinExistence type="predicted"/>
<feature type="compositionally biased region" description="Low complexity" evidence="1">
    <location>
        <begin position="225"/>
        <end position="236"/>
    </location>
</feature>
<keyword evidence="2" id="KW-1133">Transmembrane helix</keyword>
<accession>A0A7J5BQE6</accession>
<feature type="region of interest" description="Disordered" evidence="1">
    <location>
        <begin position="269"/>
        <end position="304"/>
    </location>
</feature>
<protein>
    <recommendedName>
        <fullName evidence="5">Protein kinase domain-containing protein</fullName>
    </recommendedName>
</protein>
<reference evidence="3 4" key="1">
    <citation type="submission" date="2019-09" db="EMBL/GenBank/DDBJ databases">
        <title>Phylogeny of genus Pseudoclavibacter and closely related genus.</title>
        <authorList>
            <person name="Li Y."/>
        </authorList>
    </citation>
    <scope>NUCLEOTIDE SEQUENCE [LARGE SCALE GENOMIC DNA]</scope>
    <source>
        <strain evidence="3 4">DSM 23821</strain>
    </source>
</reference>
<keyword evidence="2" id="KW-0472">Membrane</keyword>
<evidence type="ECO:0000256" key="2">
    <source>
        <dbReference type="SAM" id="Phobius"/>
    </source>
</evidence>
<dbReference type="SUPFAM" id="SSF56112">
    <property type="entry name" value="Protein kinase-like (PK-like)"/>
    <property type="match status" value="1"/>
</dbReference>
<evidence type="ECO:0000256" key="1">
    <source>
        <dbReference type="SAM" id="MobiDB-lite"/>
    </source>
</evidence>
<dbReference type="Gene3D" id="1.10.510.10">
    <property type="entry name" value="Transferase(Phosphotransferase) domain 1"/>
    <property type="match status" value="1"/>
</dbReference>
<evidence type="ECO:0008006" key="5">
    <source>
        <dbReference type="Google" id="ProtNLM"/>
    </source>
</evidence>
<feature type="region of interest" description="Disordered" evidence="1">
    <location>
        <begin position="211"/>
        <end position="244"/>
    </location>
</feature>
<dbReference type="Proteomes" id="UP000467240">
    <property type="component" value="Unassembled WGS sequence"/>
</dbReference>
<sequence>MAPPRGDGFECASAVDADTVAALLGEVAVLRALEAAAVEAAPRVVSCVRRSRGRPGTSAGPAAGLVAVFDVARGPQLADVIGTRAVRRAGQLVTVFAPIAEALAAAHHAGAVHGDVRAERVRFDASGRPELQGWGRPRTDGAVPTDDWRAFDGLLDAACRSVAVTPPGGVHRALVSLVARETSPDARARTAGSLVDELYEWATPEAVEPLATDEAETTGDDVAGVPRTRTASPSTPSRRRPVRRRTVVLGGMAVVFGGAALWVTLADRSGTEPDTGSAGPGVTTAPAAPASAEPAPGRTNATDAGTAPVEDLVAGAERLLVERVACIERGDVRGLTALYEPGAPSLEADLADVATGRAPLLGAPEDGSVIEHPDDTELADDTEHAGARRVDFVTVGEDAERHPASAVLAHGEAGWLLRSVTG</sequence>
<dbReference type="EMBL" id="WBJZ01000013">
    <property type="protein sequence ID" value="KAB1655991.1"/>
    <property type="molecule type" value="Genomic_DNA"/>
</dbReference>
<dbReference type="AlphaFoldDB" id="A0A7J5BQE6"/>
<name>A0A7J5BQE6_9MICO</name>
<dbReference type="InterPro" id="IPR011009">
    <property type="entry name" value="Kinase-like_dom_sf"/>
</dbReference>
<dbReference type="RefSeq" id="WP_158040939.1">
    <property type="nucleotide sequence ID" value="NZ_JACCFV010000001.1"/>
</dbReference>
<keyword evidence="2" id="KW-0812">Transmembrane</keyword>
<evidence type="ECO:0000313" key="3">
    <source>
        <dbReference type="EMBL" id="KAB1655991.1"/>
    </source>
</evidence>
<dbReference type="OrthoDB" id="674363at2"/>
<keyword evidence="4" id="KW-1185">Reference proteome</keyword>
<feature type="transmembrane region" description="Helical" evidence="2">
    <location>
        <begin position="247"/>
        <end position="265"/>
    </location>
</feature>